<evidence type="ECO:0000256" key="1">
    <source>
        <dbReference type="ARBA" id="ARBA00022801"/>
    </source>
</evidence>
<evidence type="ECO:0000256" key="4">
    <source>
        <dbReference type="PROSITE-ProRule" id="PRU01161"/>
    </source>
</evidence>
<dbReference type="Pfam" id="PF01734">
    <property type="entry name" value="Patatin"/>
    <property type="match status" value="1"/>
</dbReference>
<dbReference type="PANTHER" id="PTHR24185">
    <property type="entry name" value="CALCIUM-INDEPENDENT PHOSPHOLIPASE A2-GAMMA"/>
    <property type="match status" value="1"/>
</dbReference>
<dbReference type="OrthoDB" id="194358at2759"/>
<comment type="caution">
    <text evidence="6">The sequence shown here is derived from an EMBL/GenBank/DDBJ whole genome shotgun (WGS) entry which is preliminary data.</text>
</comment>
<evidence type="ECO:0000313" key="7">
    <source>
        <dbReference type="Proteomes" id="UP000722485"/>
    </source>
</evidence>
<organism evidence="6 7">
    <name type="scientific">Cylindrodendrum hubeiense</name>
    <dbReference type="NCBI Taxonomy" id="595255"/>
    <lineage>
        <taxon>Eukaryota</taxon>
        <taxon>Fungi</taxon>
        <taxon>Dikarya</taxon>
        <taxon>Ascomycota</taxon>
        <taxon>Pezizomycotina</taxon>
        <taxon>Sordariomycetes</taxon>
        <taxon>Hypocreomycetidae</taxon>
        <taxon>Hypocreales</taxon>
        <taxon>Nectriaceae</taxon>
        <taxon>Cylindrodendrum</taxon>
    </lineage>
</organism>
<keyword evidence="2 4" id="KW-0442">Lipid degradation</keyword>
<dbReference type="AlphaFoldDB" id="A0A9P5HKA9"/>
<feature type="short sequence motif" description="DGA/G" evidence="4">
    <location>
        <begin position="467"/>
        <end position="469"/>
    </location>
</feature>
<gene>
    <name evidence="6" type="ORF">G7Z17_g1027</name>
</gene>
<dbReference type="Proteomes" id="UP000722485">
    <property type="component" value="Unassembled WGS sequence"/>
</dbReference>
<dbReference type="EMBL" id="JAANBB010000008">
    <property type="protein sequence ID" value="KAF7556928.1"/>
    <property type="molecule type" value="Genomic_DNA"/>
</dbReference>
<dbReference type="InterPro" id="IPR002641">
    <property type="entry name" value="PNPLA_dom"/>
</dbReference>
<evidence type="ECO:0000256" key="2">
    <source>
        <dbReference type="ARBA" id="ARBA00022963"/>
    </source>
</evidence>
<feature type="active site" description="Nucleophile" evidence="4">
    <location>
        <position position="303"/>
    </location>
</feature>
<name>A0A9P5HKA9_9HYPO</name>
<accession>A0A9P5HKA9</accession>
<evidence type="ECO:0000313" key="6">
    <source>
        <dbReference type="EMBL" id="KAF7556928.1"/>
    </source>
</evidence>
<dbReference type="CDD" id="cd07199">
    <property type="entry name" value="Pat17_PNPLA8_PNPLA9_like"/>
    <property type="match status" value="1"/>
</dbReference>
<proteinExistence type="predicted"/>
<evidence type="ECO:0000259" key="5">
    <source>
        <dbReference type="PROSITE" id="PS51635"/>
    </source>
</evidence>
<keyword evidence="7" id="KW-1185">Reference proteome</keyword>
<dbReference type="GO" id="GO:0046486">
    <property type="term" value="P:glycerolipid metabolic process"/>
    <property type="evidence" value="ECO:0007669"/>
    <property type="project" value="UniProtKB-ARBA"/>
</dbReference>
<dbReference type="SUPFAM" id="SSF52151">
    <property type="entry name" value="FabD/lysophospholipase-like"/>
    <property type="match status" value="1"/>
</dbReference>
<comment type="caution">
    <text evidence="4">Lacks conserved residue(s) required for the propagation of feature annotation.</text>
</comment>
<dbReference type="PANTHER" id="PTHR24185:SF1">
    <property type="entry name" value="CALCIUM-INDEPENDENT PHOSPHOLIPASE A2-GAMMA"/>
    <property type="match status" value="1"/>
</dbReference>
<dbReference type="Gene3D" id="3.40.1090.10">
    <property type="entry name" value="Cytosolic phospholipase A2 catalytic domain"/>
    <property type="match status" value="1"/>
</dbReference>
<dbReference type="GO" id="GO:0019369">
    <property type="term" value="P:arachidonate metabolic process"/>
    <property type="evidence" value="ECO:0007669"/>
    <property type="project" value="TreeGrafter"/>
</dbReference>
<dbReference type="GO" id="GO:0016042">
    <property type="term" value="P:lipid catabolic process"/>
    <property type="evidence" value="ECO:0007669"/>
    <property type="project" value="UniProtKB-UniRule"/>
</dbReference>
<reference evidence="6" key="1">
    <citation type="submission" date="2020-03" db="EMBL/GenBank/DDBJ databases">
        <title>Draft Genome Sequence of Cylindrodendrum hubeiense.</title>
        <authorList>
            <person name="Buettner E."/>
            <person name="Kellner H."/>
        </authorList>
    </citation>
    <scope>NUCLEOTIDE SEQUENCE</scope>
    <source>
        <strain evidence="6">IHI 201604</strain>
    </source>
</reference>
<evidence type="ECO:0000256" key="3">
    <source>
        <dbReference type="ARBA" id="ARBA00023098"/>
    </source>
</evidence>
<feature type="domain" description="PNPLA" evidence="5">
    <location>
        <begin position="263"/>
        <end position="480"/>
    </location>
</feature>
<sequence length="739" mass="83920">MPSDSHDSLSSVTEATRRLLESFQESTRFEELQKKWKARGRVISTAEELILCYYESFRVISIPQYNPSSPAAVKQVSEQIKVLYNEILSMSKRIRQRKRSLNMDLDVSSLSAYLRRSVAALGNDFHNSLDFHQLSDGLSALPRRFSEHLVQLMSRMVKLRHFDTSQAIGGEAELVTQMSSYIAACIVAQIDESDNPESIQKRKELLVEEARRGLECFRDRFWRCEAKDSTGQRRCKNYWEGHDKGHQFDDTMNFSPDGSNENIEVGLGGIRGIIEVTILDEIERAVGQGLRIQELFDLVIGTSTGGLVALGVFENNWSLNEADRYFNSLLKEAFSARRLIAVPVLSKVAEPFMTHKYKTAGINNTLQANFGKNFLFGQTELLQSTGDRVKVGVVTCLEGQNQPCLIANYSRNPSDKLKDGREGYDCLQREDEQKKDFLTWQAARATSAAQTLYKPYIHPPTYRTYVDGATVRNNPVRLAYEEGMRIWKSSKPPDIILSLGTGILVDKDGKVTSKRNAHMESIKNVLPKGFKKKVETGLDMVQATLDCHREWVDFSGAFRGRLGHNCHRLDVGLTVKPPALDAIKEASSLRTACQKYLQSNPNKQDKAVPYFQPEYSNARSHIRSIARRLLASLFYLGHDLTRDMIRGTLESTLYCRLSPHSDGAPALISNTHGPVFRIREVNDRNEEVVRPIQLPQERRFDPKTMSTPVEIEISGGPYERFVEVQFRQWKHHWEPIGGF</sequence>
<dbReference type="InterPro" id="IPR016035">
    <property type="entry name" value="Acyl_Trfase/lysoPLipase"/>
</dbReference>
<protein>
    <recommendedName>
        <fullName evidence="5">PNPLA domain-containing protein</fullName>
    </recommendedName>
</protein>
<dbReference type="GO" id="GO:0016020">
    <property type="term" value="C:membrane"/>
    <property type="evidence" value="ECO:0007669"/>
    <property type="project" value="TreeGrafter"/>
</dbReference>
<keyword evidence="1 4" id="KW-0378">Hydrolase</keyword>
<feature type="active site" description="Proton acceptor" evidence="4">
    <location>
        <position position="467"/>
    </location>
</feature>
<dbReference type="GO" id="GO:0047499">
    <property type="term" value="F:calcium-independent phospholipase A2 activity"/>
    <property type="evidence" value="ECO:0007669"/>
    <property type="project" value="TreeGrafter"/>
</dbReference>
<dbReference type="PROSITE" id="PS51635">
    <property type="entry name" value="PNPLA"/>
    <property type="match status" value="1"/>
</dbReference>
<keyword evidence="3 4" id="KW-0443">Lipid metabolism</keyword>
<feature type="short sequence motif" description="GXSXG" evidence="4">
    <location>
        <begin position="301"/>
        <end position="305"/>
    </location>
</feature>